<evidence type="ECO:0000256" key="3">
    <source>
        <dbReference type="ARBA" id="ARBA00022741"/>
    </source>
</evidence>
<dbReference type="Proteomes" id="UP001139646">
    <property type="component" value="Unassembled WGS sequence"/>
</dbReference>
<dbReference type="EC" id="2.7.7.108" evidence="5"/>
<evidence type="ECO:0000313" key="10">
    <source>
        <dbReference type="Proteomes" id="UP001139646"/>
    </source>
</evidence>
<dbReference type="InterPro" id="IPR003812">
    <property type="entry name" value="Fido"/>
</dbReference>
<comment type="catalytic activity">
    <reaction evidence="7">
        <text>L-tyrosyl-[protein] + ATP = O-(5'-adenylyl)-L-tyrosyl-[protein] + diphosphate</text>
        <dbReference type="Rhea" id="RHEA:54288"/>
        <dbReference type="Rhea" id="RHEA-COMP:10136"/>
        <dbReference type="Rhea" id="RHEA-COMP:13846"/>
        <dbReference type="ChEBI" id="CHEBI:30616"/>
        <dbReference type="ChEBI" id="CHEBI:33019"/>
        <dbReference type="ChEBI" id="CHEBI:46858"/>
        <dbReference type="ChEBI" id="CHEBI:83624"/>
        <dbReference type="EC" id="2.7.7.108"/>
    </reaction>
</comment>
<dbReference type="Gene3D" id="1.10.3290.10">
    <property type="entry name" value="Fido-like domain"/>
    <property type="match status" value="1"/>
</dbReference>
<proteinExistence type="predicted"/>
<dbReference type="PROSITE" id="PS51459">
    <property type="entry name" value="FIDO"/>
    <property type="match status" value="1"/>
</dbReference>
<dbReference type="SUPFAM" id="SSF140931">
    <property type="entry name" value="Fic-like"/>
    <property type="match status" value="1"/>
</dbReference>
<name>A0ABS9X5I2_9GAMM</name>
<reference evidence="9" key="1">
    <citation type="submission" date="2022-01" db="EMBL/GenBank/DDBJ databases">
        <title>Colwellia maritima, isolated from seawater.</title>
        <authorList>
            <person name="Kristyanto S."/>
            <person name="Jung J."/>
            <person name="Jeon C.O."/>
        </authorList>
    </citation>
    <scope>NUCLEOTIDE SEQUENCE</scope>
    <source>
        <strain evidence="9">MSW7</strain>
    </source>
</reference>
<keyword evidence="2" id="KW-0548">Nucleotidyltransferase</keyword>
<dbReference type="PANTHER" id="PTHR39560">
    <property type="entry name" value="PROTEIN ADENYLYLTRANSFERASE FIC-RELATED"/>
    <property type="match status" value="1"/>
</dbReference>
<comment type="catalytic activity">
    <reaction evidence="6">
        <text>L-threonyl-[protein] + ATP = 3-O-(5'-adenylyl)-L-threonyl-[protein] + diphosphate</text>
        <dbReference type="Rhea" id="RHEA:54292"/>
        <dbReference type="Rhea" id="RHEA-COMP:11060"/>
        <dbReference type="Rhea" id="RHEA-COMP:13847"/>
        <dbReference type="ChEBI" id="CHEBI:30013"/>
        <dbReference type="ChEBI" id="CHEBI:30616"/>
        <dbReference type="ChEBI" id="CHEBI:33019"/>
        <dbReference type="ChEBI" id="CHEBI:138113"/>
        <dbReference type="EC" id="2.7.7.108"/>
    </reaction>
</comment>
<keyword evidence="10" id="KW-1185">Reference proteome</keyword>
<accession>A0ABS9X5I2</accession>
<evidence type="ECO:0000256" key="6">
    <source>
        <dbReference type="ARBA" id="ARBA00047939"/>
    </source>
</evidence>
<keyword evidence="4" id="KW-0067">ATP-binding</keyword>
<evidence type="ECO:0000259" key="8">
    <source>
        <dbReference type="PROSITE" id="PS51459"/>
    </source>
</evidence>
<organism evidence="9 10">
    <name type="scientific">Colwellia maritima</name>
    <dbReference type="NCBI Taxonomy" id="2912588"/>
    <lineage>
        <taxon>Bacteria</taxon>
        <taxon>Pseudomonadati</taxon>
        <taxon>Pseudomonadota</taxon>
        <taxon>Gammaproteobacteria</taxon>
        <taxon>Alteromonadales</taxon>
        <taxon>Colwelliaceae</taxon>
        <taxon>Colwellia</taxon>
    </lineage>
</organism>
<dbReference type="Pfam" id="PF02661">
    <property type="entry name" value="Fic"/>
    <property type="match status" value="1"/>
</dbReference>
<sequence>MRDKYGVIQDNYCYLNSDVLVNKLNIKEHDNLAEAELAFTAVRYIEYSSTITSINQFNLSHLQQLHFQLFQDIYDWAGEIRKVDIAKGTTRFCTCSRIEAETQKQLSRIPLLLNSTTQEKLIAELADIFCELNIIHPFREGNGRTQRFFFEELYFFLGMNITWPDISKGEWVQANVNGYNGDLSSLEAILREAISDNPL</sequence>
<dbReference type="RefSeq" id="WP_242288340.1">
    <property type="nucleotide sequence ID" value="NZ_JAKKSL010000005.1"/>
</dbReference>
<evidence type="ECO:0000256" key="1">
    <source>
        <dbReference type="ARBA" id="ARBA00022679"/>
    </source>
</evidence>
<dbReference type="PANTHER" id="PTHR39560:SF1">
    <property type="entry name" value="PROTEIN ADENYLYLTRANSFERASE FIC-RELATED"/>
    <property type="match status" value="1"/>
</dbReference>
<keyword evidence="1" id="KW-0808">Transferase</keyword>
<dbReference type="EMBL" id="JAKKSL010000005">
    <property type="protein sequence ID" value="MCI2285459.1"/>
    <property type="molecule type" value="Genomic_DNA"/>
</dbReference>
<gene>
    <name evidence="9" type="ORF">L3081_21270</name>
</gene>
<keyword evidence="3" id="KW-0547">Nucleotide-binding</keyword>
<evidence type="ECO:0000256" key="2">
    <source>
        <dbReference type="ARBA" id="ARBA00022695"/>
    </source>
</evidence>
<evidence type="ECO:0000313" key="9">
    <source>
        <dbReference type="EMBL" id="MCI2285459.1"/>
    </source>
</evidence>
<evidence type="ECO:0000256" key="7">
    <source>
        <dbReference type="ARBA" id="ARBA00048696"/>
    </source>
</evidence>
<feature type="domain" description="Fido" evidence="8">
    <location>
        <begin position="57"/>
        <end position="192"/>
    </location>
</feature>
<evidence type="ECO:0000256" key="5">
    <source>
        <dbReference type="ARBA" id="ARBA00034531"/>
    </source>
</evidence>
<protein>
    <recommendedName>
        <fullName evidence="5">protein adenylyltransferase</fullName>
        <ecNumber evidence="5">2.7.7.108</ecNumber>
    </recommendedName>
</protein>
<comment type="caution">
    <text evidence="9">The sequence shown here is derived from an EMBL/GenBank/DDBJ whole genome shotgun (WGS) entry which is preliminary data.</text>
</comment>
<dbReference type="InterPro" id="IPR036597">
    <property type="entry name" value="Fido-like_dom_sf"/>
</dbReference>
<evidence type="ECO:0000256" key="4">
    <source>
        <dbReference type="ARBA" id="ARBA00022840"/>
    </source>
</evidence>